<accession>A0ABR4D8X6</accession>
<feature type="compositionally biased region" description="Pro residues" evidence="1">
    <location>
        <begin position="220"/>
        <end position="229"/>
    </location>
</feature>
<feature type="compositionally biased region" description="Basic and acidic residues" evidence="1">
    <location>
        <begin position="178"/>
        <end position="188"/>
    </location>
</feature>
<feature type="compositionally biased region" description="Acidic residues" evidence="1">
    <location>
        <begin position="336"/>
        <end position="354"/>
    </location>
</feature>
<feature type="region of interest" description="Disordered" evidence="1">
    <location>
        <begin position="104"/>
        <end position="436"/>
    </location>
</feature>
<dbReference type="PANTHER" id="PTHR46411:SF3">
    <property type="entry name" value="AAA+ ATPASE DOMAIN-CONTAINING PROTEIN"/>
    <property type="match status" value="1"/>
</dbReference>
<feature type="compositionally biased region" description="Basic and acidic residues" evidence="1">
    <location>
        <begin position="104"/>
        <end position="121"/>
    </location>
</feature>
<evidence type="ECO:0000313" key="4">
    <source>
        <dbReference type="Proteomes" id="UP001600064"/>
    </source>
</evidence>
<dbReference type="RefSeq" id="XP_070865528.1">
    <property type="nucleotide sequence ID" value="XM_071012833.1"/>
</dbReference>
<proteinExistence type="predicted"/>
<feature type="domain" description="AAA+ ATPase lid" evidence="2">
    <location>
        <begin position="27"/>
        <end position="97"/>
    </location>
</feature>
<protein>
    <recommendedName>
        <fullName evidence="2">AAA+ ATPase lid domain-containing protein</fullName>
    </recommendedName>
</protein>
<evidence type="ECO:0000256" key="1">
    <source>
        <dbReference type="SAM" id="MobiDB-lite"/>
    </source>
</evidence>
<evidence type="ECO:0000313" key="3">
    <source>
        <dbReference type="EMBL" id="KAL2266801.1"/>
    </source>
</evidence>
<feature type="compositionally biased region" description="Low complexity" evidence="1">
    <location>
        <begin position="249"/>
        <end position="264"/>
    </location>
</feature>
<feature type="compositionally biased region" description="Low complexity" evidence="1">
    <location>
        <begin position="230"/>
        <end position="242"/>
    </location>
</feature>
<gene>
    <name evidence="3" type="ORF">VTJ83DRAFT_6153</name>
</gene>
<feature type="compositionally biased region" description="Low complexity" evidence="1">
    <location>
        <begin position="283"/>
        <end position="297"/>
    </location>
</feature>
<dbReference type="EMBL" id="JAZGUE010000005">
    <property type="protein sequence ID" value="KAL2266801.1"/>
    <property type="molecule type" value="Genomic_DNA"/>
</dbReference>
<dbReference type="GeneID" id="98127477"/>
<feature type="compositionally biased region" description="Acidic residues" evidence="1">
    <location>
        <begin position="361"/>
        <end position="374"/>
    </location>
</feature>
<dbReference type="PANTHER" id="PTHR46411">
    <property type="entry name" value="FAMILY ATPASE, PUTATIVE-RELATED"/>
    <property type="match status" value="1"/>
</dbReference>
<dbReference type="Pfam" id="PF23232">
    <property type="entry name" value="AAA_lid_13"/>
    <property type="match status" value="1"/>
</dbReference>
<organism evidence="3 4">
    <name type="scientific">Remersonia thermophila</name>
    <dbReference type="NCBI Taxonomy" id="72144"/>
    <lineage>
        <taxon>Eukaryota</taxon>
        <taxon>Fungi</taxon>
        <taxon>Dikarya</taxon>
        <taxon>Ascomycota</taxon>
        <taxon>Pezizomycotina</taxon>
        <taxon>Sordariomycetes</taxon>
        <taxon>Sordariomycetidae</taxon>
        <taxon>Sordariales</taxon>
        <taxon>Sordariales incertae sedis</taxon>
        <taxon>Remersonia</taxon>
    </lineage>
</organism>
<evidence type="ECO:0000259" key="2">
    <source>
        <dbReference type="Pfam" id="PF23232"/>
    </source>
</evidence>
<reference evidence="3 4" key="1">
    <citation type="journal article" date="2024" name="Commun. Biol.">
        <title>Comparative genomic analysis of thermophilic fungi reveals convergent evolutionary adaptations and gene losses.</title>
        <authorList>
            <person name="Steindorff A.S."/>
            <person name="Aguilar-Pontes M.V."/>
            <person name="Robinson A.J."/>
            <person name="Andreopoulos B."/>
            <person name="LaButti K."/>
            <person name="Kuo A."/>
            <person name="Mondo S."/>
            <person name="Riley R."/>
            <person name="Otillar R."/>
            <person name="Haridas S."/>
            <person name="Lipzen A."/>
            <person name="Grimwood J."/>
            <person name="Schmutz J."/>
            <person name="Clum A."/>
            <person name="Reid I.D."/>
            <person name="Moisan M.C."/>
            <person name="Butler G."/>
            <person name="Nguyen T.T.M."/>
            <person name="Dewar K."/>
            <person name="Conant G."/>
            <person name="Drula E."/>
            <person name="Henrissat B."/>
            <person name="Hansel C."/>
            <person name="Singer S."/>
            <person name="Hutchinson M.I."/>
            <person name="de Vries R.P."/>
            <person name="Natvig D.O."/>
            <person name="Powell A.J."/>
            <person name="Tsang A."/>
            <person name="Grigoriev I.V."/>
        </authorList>
    </citation>
    <scope>NUCLEOTIDE SEQUENCE [LARGE SCALE GENOMIC DNA]</scope>
    <source>
        <strain evidence="3 4">ATCC 22073</strain>
    </source>
</reference>
<sequence>MEQKKPHEPDPPKLIVDQRSILRFAEKHYDVHANTPEMRWNGRQIRNAFQIAYSLAELEMLSLHEKNRGDGTGRLDARHFQRIARTSQKFEEYFSVATEGTDADRARKQRIRRDDYEDRTEPPSYPGYGPPGHRPGAQYGPGPSGHAYDYGLRPFSPPDPYEVSRPVYGRPGTSHPSWPDRDQGRSREQAPLAARPAQRSLPHRQLPGGDDNARGGRAPQPQPLSPNPPGSATSPGSPGRAALQPPPRTRAASARNRTAPRPRSQTPSQHTQGRRPATPPSQPRQQRQQPPLPRHQQAPSLTITACASHRPSGRDNPQAAFSGRGAGSRERWPGDAGEEAEELDEGSCLDDELYDDRLSDGFDEDEYDGEEYDDGGFYGEGSAYGDPDEFLDDRLDGAHNNAPAGDGSDEGGLVGDGEKVHGYGHGPRGGGGQAGC</sequence>
<dbReference type="InterPro" id="IPR056599">
    <property type="entry name" value="AAA_lid_fung"/>
</dbReference>
<comment type="caution">
    <text evidence="3">The sequence shown here is derived from an EMBL/GenBank/DDBJ whole genome shotgun (WGS) entry which is preliminary data.</text>
</comment>
<dbReference type="Proteomes" id="UP001600064">
    <property type="component" value="Unassembled WGS sequence"/>
</dbReference>
<feature type="compositionally biased region" description="Pro residues" evidence="1">
    <location>
        <begin position="123"/>
        <end position="133"/>
    </location>
</feature>
<feature type="compositionally biased region" description="Gly residues" evidence="1">
    <location>
        <begin position="423"/>
        <end position="436"/>
    </location>
</feature>
<keyword evidence="4" id="KW-1185">Reference proteome</keyword>
<name>A0ABR4D8X6_9PEZI</name>